<proteinExistence type="predicted"/>
<comment type="caution">
    <text evidence="1">The sequence shown here is derived from an EMBL/GenBank/DDBJ whole genome shotgun (WGS) entry which is preliminary data.</text>
</comment>
<reference evidence="1" key="1">
    <citation type="journal article" date="2012" name="Science">
        <title>Fermentation, hydrogen, and sulfur metabolism in multiple uncultivated bacterial phyla.</title>
        <authorList>
            <person name="Wrighton K.C."/>
            <person name="Thomas B.C."/>
            <person name="Sharon I."/>
            <person name="Miller C.S."/>
            <person name="Castelle C.J."/>
            <person name="VerBerkmoes N.C."/>
            <person name="Wilkins M.J."/>
            <person name="Hettich R.L."/>
            <person name="Lipton M.S."/>
            <person name="Williams K.H."/>
            <person name="Long P.E."/>
            <person name="Banfield J.F."/>
        </authorList>
    </citation>
    <scope>NUCLEOTIDE SEQUENCE [LARGE SCALE GENOMIC DNA]</scope>
</reference>
<dbReference type="AlphaFoldDB" id="K2AXU6"/>
<organism evidence="1">
    <name type="scientific">uncultured bacterium</name>
    <name type="common">gcode 4</name>
    <dbReference type="NCBI Taxonomy" id="1234023"/>
    <lineage>
        <taxon>Bacteria</taxon>
        <taxon>environmental samples</taxon>
    </lineage>
</organism>
<gene>
    <name evidence="1" type="ORF">ACD_49C00032G0001</name>
</gene>
<sequence>MGVVFHFLGFFASNIFWIIHSISLSQDSIAISKAVFHSILAIKTSTQDFINNSTIFIFQGFIACINAVYQFSSKSLILISNLNNISISFISQFEAKYINKVFHHSHFSLIFHEAKIFSNNCFSDSLSEFFSLSFINFLIAKILVPTISDLIFPPIWNNEVASVLNNLSSDSFINGLKRVLSKSIIPNHFSLS</sequence>
<evidence type="ECO:0000313" key="1">
    <source>
        <dbReference type="EMBL" id="EKD66562.1"/>
    </source>
</evidence>
<protein>
    <submittedName>
        <fullName evidence="1">Uncharacterized protein</fullName>
    </submittedName>
</protein>
<accession>K2AXU6</accession>
<dbReference type="EMBL" id="AMFJ01021618">
    <property type="protein sequence ID" value="EKD66562.1"/>
    <property type="molecule type" value="Genomic_DNA"/>
</dbReference>
<name>K2AXU6_9BACT</name>